<keyword evidence="2" id="KW-1003">Cell membrane</keyword>
<evidence type="ECO:0000313" key="10">
    <source>
        <dbReference type="EMBL" id="WNM20196.1"/>
    </source>
</evidence>
<dbReference type="KEGG" id="fcj:RN605_12995"/>
<keyword evidence="6 8" id="KW-1133">Transmembrane helix</keyword>
<proteinExistence type="predicted"/>
<evidence type="ECO:0000256" key="1">
    <source>
        <dbReference type="ARBA" id="ARBA00004651"/>
    </source>
</evidence>
<evidence type="ECO:0000256" key="6">
    <source>
        <dbReference type="ARBA" id="ARBA00022989"/>
    </source>
</evidence>
<dbReference type="EMBL" id="CP134878">
    <property type="protein sequence ID" value="WNM20196.1"/>
    <property type="molecule type" value="Genomic_DNA"/>
</dbReference>
<keyword evidence="7 8" id="KW-0472">Membrane</keyword>
<accession>A0AA96EXV9</accession>
<feature type="transmembrane region" description="Helical" evidence="8">
    <location>
        <begin position="356"/>
        <end position="381"/>
    </location>
</feature>
<evidence type="ECO:0000256" key="8">
    <source>
        <dbReference type="SAM" id="Phobius"/>
    </source>
</evidence>
<name>A0AA96J7Q4_9FLAO</name>
<dbReference type="EMBL" id="CP134890">
    <property type="protein sequence ID" value="WNM21586.1"/>
    <property type="molecule type" value="Genomic_DNA"/>
</dbReference>
<keyword evidence="3 11" id="KW-0328">Glycosyltransferase</keyword>
<dbReference type="PANTHER" id="PTHR33908:SF11">
    <property type="entry name" value="MEMBRANE PROTEIN"/>
    <property type="match status" value="1"/>
</dbReference>
<dbReference type="PANTHER" id="PTHR33908">
    <property type="entry name" value="MANNOSYLTRANSFERASE YKCB-RELATED"/>
    <property type="match status" value="1"/>
</dbReference>
<evidence type="ECO:0000313" key="12">
    <source>
        <dbReference type="Proteomes" id="UP001304515"/>
    </source>
</evidence>
<evidence type="ECO:0000313" key="11">
    <source>
        <dbReference type="EMBL" id="WNM21586.1"/>
    </source>
</evidence>
<dbReference type="Pfam" id="PF13231">
    <property type="entry name" value="PMT_2"/>
    <property type="match status" value="1"/>
</dbReference>
<evidence type="ECO:0000256" key="4">
    <source>
        <dbReference type="ARBA" id="ARBA00022679"/>
    </source>
</evidence>
<gene>
    <name evidence="11" type="ORF">RN605_12995</name>
    <name evidence="10" type="ORF">RN608_05825</name>
</gene>
<keyword evidence="4 11" id="KW-0808">Transferase</keyword>
<dbReference type="GO" id="GO:0016763">
    <property type="term" value="F:pentosyltransferase activity"/>
    <property type="evidence" value="ECO:0007669"/>
    <property type="project" value="TreeGrafter"/>
</dbReference>
<dbReference type="RefSeq" id="WP_313325459.1">
    <property type="nucleotide sequence ID" value="NZ_CP134878.1"/>
</dbReference>
<feature type="transmembrane region" description="Helical" evidence="8">
    <location>
        <begin position="120"/>
        <end position="139"/>
    </location>
</feature>
<dbReference type="GO" id="GO:0009103">
    <property type="term" value="P:lipopolysaccharide biosynthetic process"/>
    <property type="evidence" value="ECO:0007669"/>
    <property type="project" value="UniProtKB-ARBA"/>
</dbReference>
<feature type="transmembrane region" description="Helical" evidence="8">
    <location>
        <begin position="388"/>
        <end position="407"/>
    </location>
</feature>
<feature type="transmembrane region" description="Helical" evidence="8">
    <location>
        <begin position="217"/>
        <end position="235"/>
    </location>
</feature>
<evidence type="ECO:0000256" key="2">
    <source>
        <dbReference type="ARBA" id="ARBA00022475"/>
    </source>
</evidence>
<dbReference type="InterPro" id="IPR038731">
    <property type="entry name" value="RgtA/B/C-like"/>
</dbReference>
<evidence type="ECO:0000259" key="9">
    <source>
        <dbReference type="Pfam" id="PF13231"/>
    </source>
</evidence>
<reference evidence="11 12" key="1">
    <citation type="submission" date="2023-09" db="EMBL/GenBank/DDBJ databases">
        <title>Flavobacterium sp. a novel bacteria isolate from Pepper rhizosphere.</title>
        <authorList>
            <person name="Peng Y."/>
            <person name="Lee J."/>
        </authorList>
    </citation>
    <scope>NUCLEOTIDE SEQUENCE [LARGE SCALE GENOMIC DNA]</scope>
    <source>
        <strain evidence="10">PMR2A8</strain>
        <strain evidence="11 12">PMTSA4</strain>
    </source>
</reference>
<evidence type="ECO:0000256" key="3">
    <source>
        <dbReference type="ARBA" id="ARBA00022676"/>
    </source>
</evidence>
<feature type="transmembrane region" description="Helical" evidence="8">
    <location>
        <begin position="12"/>
        <end position="31"/>
    </location>
</feature>
<dbReference type="EC" id="2.4.-.-" evidence="11"/>
<feature type="domain" description="Glycosyltransferase RgtA/B/C/D-like" evidence="9">
    <location>
        <begin position="94"/>
        <end position="207"/>
    </location>
</feature>
<feature type="transmembrane region" description="Helical" evidence="8">
    <location>
        <begin position="189"/>
        <end position="205"/>
    </location>
</feature>
<protein>
    <submittedName>
        <fullName evidence="11">Glycosyltransferase family 39 protein</fullName>
        <ecNumber evidence="11">2.4.-.-</ecNumber>
    </submittedName>
</protein>
<feature type="transmembrane region" description="Helical" evidence="8">
    <location>
        <begin position="89"/>
        <end position="108"/>
    </location>
</feature>
<dbReference type="GO" id="GO:0005886">
    <property type="term" value="C:plasma membrane"/>
    <property type="evidence" value="ECO:0007669"/>
    <property type="project" value="UniProtKB-SubCell"/>
</dbReference>
<dbReference type="InterPro" id="IPR050297">
    <property type="entry name" value="LipidA_mod_glycosyltrf_83"/>
</dbReference>
<accession>A0AA96J7Q4</accession>
<keyword evidence="5 8" id="KW-0812">Transmembrane</keyword>
<feature type="transmembrane region" description="Helical" evidence="8">
    <location>
        <begin position="419"/>
        <end position="436"/>
    </location>
</feature>
<comment type="subcellular location">
    <subcellularLocation>
        <location evidence="1">Cell membrane</location>
        <topology evidence="1">Multi-pass membrane protein</topology>
    </subcellularLocation>
</comment>
<organism evidence="11 12">
    <name type="scientific">Flavobacterium capsici</name>
    <dbReference type="NCBI Taxonomy" id="3075618"/>
    <lineage>
        <taxon>Bacteria</taxon>
        <taxon>Pseudomonadati</taxon>
        <taxon>Bacteroidota</taxon>
        <taxon>Flavobacteriia</taxon>
        <taxon>Flavobacteriales</taxon>
        <taxon>Flavobacteriaceae</taxon>
        <taxon>Flavobacterium</taxon>
    </lineage>
</organism>
<evidence type="ECO:0000256" key="5">
    <source>
        <dbReference type="ARBA" id="ARBA00022692"/>
    </source>
</evidence>
<dbReference type="Proteomes" id="UP001304515">
    <property type="component" value="Chromosome"/>
</dbReference>
<dbReference type="AlphaFoldDB" id="A0AA96J7Q4"/>
<evidence type="ECO:0000256" key="7">
    <source>
        <dbReference type="ARBA" id="ARBA00023136"/>
    </source>
</evidence>
<sequence>MGLLNFFSGKINLLIIGLSVLMMVAVLNLPFKAKPFGDNDIHRESKNAALYLKGKVGYDQLIISKAPGTIVYFAIPYLLAPSNATDDQLWYYGVFFNFLIVTLSLLMIYKSATNLFSKEVGLFSVLLMVVFPIHCYYALSIIGETAAFFSFCLAIYGWSKVQQNSDKKLGWILMVLGISFMILNRPNTLLILPIGFLFLGYFYFKRKEFFLKYGKKIVFSLLISGVIGFASLEAAKAITGTKYHYTQQGALNYVLLQGRYQFRNEPTDFRFWDHTQRADSKDYKDWKKKFGELENLSKNNNIPLNDVYKSFIVNDFINNPFISVRQFFVKLFYGQVYIINSIKPQEFKLGIFQGSLAYWTLILVINSINVLITIGVFIFLFTSKSKSYYWLFWSIIISLLLFHGLSYMEPRYMFPARPAFFILGAVGLYRLLFFRIKIDNLKKRIS</sequence>
<keyword evidence="12" id="KW-1185">Reference proteome</keyword>